<dbReference type="PANTHER" id="PTHR33026:SF7">
    <property type="entry name" value="OS03G0100275 PROTEIN"/>
    <property type="match status" value="1"/>
</dbReference>
<evidence type="ECO:0000313" key="4">
    <source>
        <dbReference type="EMBL" id="KAK1564056.1"/>
    </source>
</evidence>
<feature type="coiled-coil region" evidence="1">
    <location>
        <begin position="730"/>
        <end position="772"/>
    </location>
</feature>
<feature type="region of interest" description="Disordered" evidence="2">
    <location>
        <begin position="324"/>
        <end position="348"/>
    </location>
</feature>
<protein>
    <recommendedName>
        <fullName evidence="3">Transposase (putative) gypsy type domain-containing protein</fullName>
    </recommendedName>
</protein>
<dbReference type="InterPro" id="IPR007321">
    <property type="entry name" value="Transposase_28"/>
</dbReference>
<reference evidence="4" key="1">
    <citation type="submission" date="2023-07" db="EMBL/GenBank/DDBJ databases">
        <title>A chromosome-level genome assembly of Lolium multiflorum.</title>
        <authorList>
            <person name="Chen Y."/>
            <person name="Copetti D."/>
            <person name="Kolliker R."/>
            <person name="Studer B."/>
        </authorList>
    </citation>
    <scope>NUCLEOTIDE SEQUENCE</scope>
    <source>
        <strain evidence="4">02402/16</strain>
        <tissue evidence="4">Leaf</tissue>
    </source>
</reference>
<dbReference type="Proteomes" id="UP001231189">
    <property type="component" value="Unassembled WGS sequence"/>
</dbReference>
<keyword evidence="1" id="KW-0175">Coiled coil</keyword>
<feature type="compositionally biased region" description="Low complexity" evidence="2">
    <location>
        <begin position="523"/>
        <end position="539"/>
    </location>
</feature>
<gene>
    <name evidence="4" type="ORF">QYE76_018599</name>
</gene>
<feature type="region of interest" description="Disordered" evidence="2">
    <location>
        <begin position="275"/>
        <end position="310"/>
    </location>
</feature>
<dbReference type="Pfam" id="PF04195">
    <property type="entry name" value="Transposase_28"/>
    <property type="match status" value="1"/>
</dbReference>
<comment type="caution">
    <text evidence="4">The sequence shown here is derived from an EMBL/GenBank/DDBJ whole genome shotgun (WGS) entry which is preliminary data.</text>
</comment>
<evidence type="ECO:0000256" key="2">
    <source>
        <dbReference type="SAM" id="MobiDB-lite"/>
    </source>
</evidence>
<sequence>MGSNVSEYEIDWLYRSRRIPEGVTCRLPGDEIEPVLEPGERVVFLAHFERGFGLPVSSFFRSFLDFYKLQPHHLPGNAVFYLSCYATFMEAYIGIRPTRETFARFFALRINSVQGTEIPKPKPPVQCGSCIIGSRQQSPFFKFSGLESCRLWQGTFFYVKNNGAADLIDLPPFDPAPPTRTNWGYNPKESHNETNRIIRFMKQRMKDTNICSDDIIRTFISRRVLPLQRRAHKMSEMYGPGDPTKITGLPLSKKDVVRKARQICQTAMPEDWEWGLRPFSSTNPPTQEAKDRFPGILSDRRGPCRKRGLDRFDPDPVIRWQDLKMGRTPASRLGRSPPEPSDVPSANINPQVHEHVAPLQAEAGQEFVDKLMAHGKKNKAPASEAGSSQAPAAKRFRTEPFAGKVAAVRRYKGKQMPTSSGAALKLGPRPEGSAGSARTSTPPPHSSPAPSGAGSASPLGGTTSSGCAAPTPPDHRAEEDLASPPETHDAGASNIGAGKEPAGRAEPLVPPVLEKKKKKKAKMSSPSKAAPEASVPASSNPGDAPDAPPSPRTTPTPPPETPHAEPAGATLTASPPKTLTLVKGKETAPSASSDGQQPLSLHVSRAASAAGEKATGLLGRITKFKRDGRELGHLLPYAEKWNAADLSKATRGLGKDRLPVPDPAGVRSSEEHFMRLRRAVKELDSAWFDATNNLMSTADARKVLFEELLWEHRELAEAHSKCQVIPEASIEALKTQLAAAQEEKDKLIRQHQEELEAQKTSYQKLKEQLIQLGLDHAKALETAESAAEARLNARGCRQRQRLFPDSQTHAVKKVAERRVLQACKNLGAPWDPYDHLVALNARVSHMRCVDRNLSDIPEVPALQDPLARRSGAGHLLLISDRLGCRPKDPGWRCSLPCRSDSARRVARPGAELDLDALTGVREGG</sequence>
<feature type="region of interest" description="Disordered" evidence="2">
    <location>
        <begin position="375"/>
        <end position="398"/>
    </location>
</feature>
<feature type="compositionally biased region" description="Polar residues" evidence="2">
    <location>
        <begin position="589"/>
        <end position="599"/>
    </location>
</feature>
<evidence type="ECO:0000259" key="3">
    <source>
        <dbReference type="Pfam" id="PF04195"/>
    </source>
</evidence>
<name>A0AAD8UY11_LOLMU</name>
<feature type="compositionally biased region" description="Pro residues" evidence="2">
    <location>
        <begin position="546"/>
        <end position="561"/>
    </location>
</feature>
<feature type="compositionally biased region" description="Low complexity" evidence="2">
    <location>
        <begin position="448"/>
        <end position="466"/>
    </location>
</feature>
<evidence type="ECO:0000256" key="1">
    <source>
        <dbReference type="SAM" id="Coils"/>
    </source>
</evidence>
<evidence type="ECO:0000313" key="5">
    <source>
        <dbReference type="Proteomes" id="UP001231189"/>
    </source>
</evidence>
<dbReference type="EMBL" id="JAUUTY010001045">
    <property type="protein sequence ID" value="KAK1564056.1"/>
    <property type="molecule type" value="Genomic_DNA"/>
</dbReference>
<feature type="domain" description="Transposase (putative) gypsy type" evidence="3">
    <location>
        <begin position="42"/>
        <end position="109"/>
    </location>
</feature>
<dbReference type="AlphaFoldDB" id="A0AAD8UY11"/>
<accession>A0AAD8UY11</accession>
<feature type="region of interest" description="Disordered" evidence="2">
    <location>
        <begin position="410"/>
        <end position="611"/>
    </location>
</feature>
<dbReference type="PANTHER" id="PTHR33026">
    <property type="entry name" value="OS06G0360600 PROTEIN"/>
    <property type="match status" value="1"/>
</dbReference>
<keyword evidence="5" id="KW-1185">Reference proteome</keyword>
<feature type="compositionally biased region" description="Basic and acidic residues" evidence="2">
    <location>
        <begin position="288"/>
        <end position="310"/>
    </location>
</feature>
<proteinExistence type="predicted"/>
<organism evidence="4 5">
    <name type="scientific">Lolium multiflorum</name>
    <name type="common">Italian ryegrass</name>
    <name type="synonym">Lolium perenne subsp. multiflorum</name>
    <dbReference type="NCBI Taxonomy" id="4521"/>
    <lineage>
        <taxon>Eukaryota</taxon>
        <taxon>Viridiplantae</taxon>
        <taxon>Streptophyta</taxon>
        <taxon>Embryophyta</taxon>
        <taxon>Tracheophyta</taxon>
        <taxon>Spermatophyta</taxon>
        <taxon>Magnoliopsida</taxon>
        <taxon>Liliopsida</taxon>
        <taxon>Poales</taxon>
        <taxon>Poaceae</taxon>
        <taxon>BOP clade</taxon>
        <taxon>Pooideae</taxon>
        <taxon>Poodae</taxon>
        <taxon>Poeae</taxon>
        <taxon>Poeae Chloroplast Group 2 (Poeae type)</taxon>
        <taxon>Loliodinae</taxon>
        <taxon>Loliinae</taxon>
        <taxon>Lolium</taxon>
    </lineage>
</organism>